<name>A0A9J6EJL8_RHIMP</name>
<gene>
    <name evidence="2" type="ORF">HPB51_000315</name>
</gene>
<feature type="compositionally biased region" description="Basic and acidic residues" evidence="1">
    <location>
        <begin position="194"/>
        <end position="206"/>
    </location>
</feature>
<keyword evidence="3" id="KW-1185">Reference proteome</keyword>
<sequence length="362" mass="41021">MHASSLLAAAWRCRRPPCAHPEVLRYARRVLLRPPGSPAHSLNSTAPAAAALLLFSINGYLNFVARKKNVWRGCTPVNRRRRTRSDLAAAVACQAYNSVNSLHIVKAMKRRRRRTAIQGAIRSSVKYPSESTFSERFADRLKLRHFEAYHKPKYDISATISRKYDTLRNIRGLRTAGSGQHRRSPFVTAGNRGFPDRRHDDSERFRQPPIRRHRGQPHASQRLWPAGPGRAGRVEEAVRHLRGRNSGLLAAAAAFSRATDLHRYSDAALECICHAELLEDLAELANVSAAEIGGMTRRHLRRVTSLDDYMRIMGVVKERVVCLPRGDGRMQLDDLCEDCWEMVRRFLMLDDVVETVTGLENF</sequence>
<dbReference type="EMBL" id="JABSTU010000003">
    <property type="protein sequence ID" value="KAH8034673.1"/>
    <property type="molecule type" value="Genomic_DNA"/>
</dbReference>
<protein>
    <submittedName>
        <fullName evidence="2">Uncharacterized protein</fullName>
    </submittedName>
</protein>
<evidence type="ECO:0000313" key="3">
    <source>
        <dbReference type="Proteomes" id="UP000821866"/>
    </source>
</evidence>
<comment type="caution">
    <text evidence="2">The sequence shown here is derived from an EMBL/GenBank/DDBJ whole genome shotgun (WGS) entry which is preliminary data.</text>
</comment>
<feature type="region of interest" description="Disordered" evidence="1">
    <location>
        <begin position="176"/>
        <end position="230"/>
    </location>
</feature>
<evidence type="ECO:0000313" key="2">
    <source>
        <dbReference type="EMBL" id="KAH8034673.1"/>
    </source>
</evidence>
<accession>A0A9J6EJL8</accession>
<evidence type="ECO:0000256" key="1">
    <source>
        <dbReference type="SAM" id="MobiDB-lite"/>
    </source>
</evidence>
<organism evidence="2 3">
    <name type="scientific">Rhipicephalus microplus</name>
    <name type="common">Cattle tick</name>
    <name type="synonym">Boophilus microplus</name>
    <dbReference type="NCBI Taxonomy" id="6941"/>
    <lineage>
        <taxon>Eukaryota</taxon>
        <taxon>Metazoa</taxon>
        <taxon>Ecdysozoa</taxon>
        <taxon>Arthropoda</taxon>
        <taxon>Chelicerata</taxon>
        <taxon>Arachnida</taxon>
        <taxon>Acari</taxon>
        <taxon>Parasitiformes</taxon>
        <taxon>Ixodida</taxon>
        <taxon>Ixodoidea</taxon>
        <taxon>Ixodidae</taxon>
        <taxon>Rhipicephalinae</taxon>
        <taxon>Rhipicephalus</taxon>
        <taxon>Boophilus</taxon>
    </lineage>
</organism>
<dbReference type="Proteomes" id="UP000821866">
    <property type="component" value="Chromosome 11"/>
</dbReference>
<proteinExistence type="predicted"/>
<reference evidence="2" key="2">
    <citation type="submission" date="2021-09" db="EMBL/GenBank/DDBJ databases">
        <authorList>
            <person name="Jia N."/>
            <person name="Wang J."/>
            <person name="Shi W."/>
            <person name="Du L."/>
            <person name="Sun Y."/>
            <person name="Zhan W."/>
            <person name="Jiang J."/>
            <person name="Wang Q."/>
            <person name="Zhang B."/>
            <person name="Ji P."/>
            <person name="Sakyi L.B."/>
            <person name="Cui X."/>
            <person name="Yuan T."/>
            <person name="Jiang B."/>
            <person name="Yang W."/>
            <person name="Lam T.T.-Y."/>
            <person name="Chang Q."/>
            <person name="Ding S."/>
            <person name="Wang X."/>
            <person name="Zhu J."/>
            <person name="Ruan X."/>
            <person name="Zhao L."/>
            <person name="Wei J."/>
            <person name="Que T."/>
            <person name="Du C."/>
            <person name="Cheng J."/>
            <person name="Dai P."/>
            <person name="Han X."/>
            <person name="Huang E."/>
            <person name="Gao Y."/>
            <person name="Liu J."/>
            <person name="Shao H."/>
            <person name="Ye R."/>
            <person name="Li L."/>
            <person name="Wei W."/>
            <person name="Wang X."/>
            <person name="Wang C."/>
            <person name="Huo Q."/>
            <person name="Li W."/>
            <person name="Guo W."/>
            <person name="Chen H."/>
            <person name="Chen S."/>
            <person name="Zhou L."/>
            <person name="Zhou L."/>
            <person name="Ni X."/>
            <person name="Tian J."/>
            <person name="Zhou Y."/>
            <person name="Sheng Y."/>
            <person name="Liu T."/>
            <person name="Pan Y."/>
            <person name="Xia L."/>
            <person name="Li J."/>
            <person name="Zhao F."/>
            <person name="Cao W."/>
        </authorList>
    </citation>
    <scope>NUCLEOTIDE SEQUENCE</scope>
    <source>
        <strain evidence="2">Rmic-2018</strain>
        <tissue evidence="2">Larvae</tissue>
    </source>
</reference>
<dbReference type="AlphaFoldDB" id="A0A9J6EJL8"/>
<reference evidence="2" key="1">
    <citation type="journal article" date="2020" name="Cell">
        <title>Large-Scale Comparative Analyses of Tick Genomes Elucidate Their Genetic Diversity and Vector Capacities.</title>
        <authorList>
            <consortium name="Tick Genome and Microbiome Consortium (TIGMIC)"/>
            <person name="Jia N."/>
            <person name="Wang J."/>
            <person name="Shi W."/>
            <person name="Du L."/>
            <person name="Sun Y."/>
            <person name="Zhan W."/>
            <person name="Jiang J.F."/>
            <person name="Wang Q."/>
            <person name="Zhang B."/>
            <person name="Ji P."/>
            <person name="Bell-Sakyi L."/>
            <person name="Cui X.M."/>
            <person name="Yuan T.T."/>
            <person name="Jiang B.G."/>
            <person name="Yang W.F."/>
            <person name="Lam T.T."/>
            <person name="Chang Q.C."/>
            <person name="Ding S.J."/>
            <person name="Wang X.J."/>
            <person name="Zhu J.G."/>
            <person name="Ruan X.D."/>
            <person name="Zhao L."/>
            <person name="Wei J.T."/>
            <person name="Ye R.Z."/>
            <person name="Que T.C."/>
            <person name="Du C.H."/>
            <person name="Zhou Y.H."/>
            <person name="Cheng J.X."/>
            <person name="Dai P.F."/>
            <person name="Guo W.B."/>
            <person name="Han X.H."/>
            <person name="Huang E.J."/>
            <person name="Li L.F."/>
            <person name="Wei W."/>
            <person name="Gao Y.C."/>
            <person name="Liu J.Z."/>
            <person name="Shao H.Z."/>
            <person name="Wang X."/>
            <person name="Wang C.C."/>
            <person name="Yang T.C."/>
            <person name="Huo Q.B."/>
            <person name="Li W."/>
            <person name="Chen H.Y."/>
            <person name="Chen S.E."/>
            <person name="Zhou L.G."/>
            <person name="Ni X.B."/>
            <person name="Tian J.H."/>
            <person name="Sheng Y."/>
            <person name="Liu T."/>
            <person name="Pan Y.S."/>
            <person name="Xia L.Y."/>
            <person name="Li J."/>
            <person name="Zhao F."/>
            <person name="Cao W.C."/>
        </authorList>
    </citation>
    <scope>NUCLEOTIDE SEQUENCE</scope>
    <source>
        <strain evidence="2">Rmic-2018</strain>
    </source>
</reference>